<evidence type="ECO:0000256" key="3">
    <source>
        <dbReference type="ARBA" id="ARBA00023038"/>
    </source>
</evidence>
<feature type="compositionally biased region" description="Low complexity" evidence="5">
    <location>
        <begin position="311"/>
        <end position="321"/>
    </location>
</feature>
<evidence type="ECO:0000256" key="1">
    <source>
        <dbReference type="ARBA" id="ARBA00022723"/>
    </source>
</evidence>
<dbReference type="PANTHER" id="PTHR46767">
    <property type="entry name" value="LIM DOMAIN ONLY PROTEIN 7"/>
    <property type="match status" value="1"/>
</dbReference>
<feature type="compositionally biased region" description="Polar residues" evidence="5">
    <location>
        <begin position="1134"/>
        <end position="1143"/>
    </location>
</feature>
<comment type="caution">
    <text evidence="7">The sequence shown here is derived from an EMBL/GenBank/DDBJ whole genome shotgun (WGS) entry which is preliminary data.</text>
</comment>
<feature type="compositionally biased region" description="Polar residues" evidence="5">
    <location>
        <begin position="458"/>
        <end position="470"/>
    </location>
</feature>
<evidence type="ECO:0000256" key="2">
    <source>
        <dbReference type="ARBA" id="ARBA00022833"/>
    </source>
</evidence>
<keyword evidence="3 4" id="KW-0440">LIM domain</keyword>
<feature type="region of interest" description="Disordered" evidence="5">
    <location>
        <begin position="223"/>
        <end position="285"/>
    </location>
</feature>
<feature type="region of interest" description="Disordered" evidence="5">
    <location>
        <begin position="1183"/>
        <end position="1258"/>
    </location>
</feature>
<evidence type="ECO:0000259" key="6">
    <source>
        <dbReference type="PROSITE" id="PS50023"/>
    </source>
</evidence>
<feature type="region of interest" description="Disordered" evidence="5">
    <location>
        <begin position="1"/>
        <end position="105"/>
    </location>
</feature>
<feature type="compositionally biased region" description="Polar residues" evidence="5">
    <location>
        <begin position="251"/>
        <end position="283"/>
    </location>
</feature>
<dbReference type="OrthoDB" id="15627at2759"/>
<feature type="compositionally biased region" description="Polar residues" evidence="5">
    <location>
        <begin position="1230"/>
        <end position="1239"/>
    </location>
</feature>
<dbReference type="InterPro" id="IPR001781">
    <property type="entry name" value="Znf_LIM"/>
</dbReference>
<dbReference type="Gene3D" id="2.10.110.10">
    <property type="entry name" value="Cysteine Rich Protein"/>
    <property type="match status" value="1"/>
</dbReference>
<dbReference type="SMART" id="SM00132">
    <property type="entry name" value="LIM"/>
    <property type="match status" value="1"/>
</dbReference>
<feature type="region of interest" description="Disordered" evidence="5">
    <location>
        <begin position="856"/>
        <end position="912"/>
    </location>
</feature>
<dbReference type="CDD" id="cd08368">
    <property type="entry name" value="LIM"/>
    <property type="match status" value="1"/>
</dbReference>
<sequence>MPGTLDEVNCCVSPTPTVLSSSSTSGVDHLSSPPPPPTSSSEFKDFSGIRSWGSRNNNSRSSSALDRHSESSESLDNHSTCSANGGRQLQDFIGSSEYIPTRSTKTAPKVAYNPMQFVKTGPTKLAKTAQEQLKKAEEVKKVRETKKDDAEDWQSNLEGWKSSRRKRQEHVIERVTEVKRMEQEEALKASEAATKRLINIREKRGKLSALYSVEDNDEIEWNSNSDECGIASSTSFNDPVDSSPDSSVFNGDNNQQTTTEKAASITTSVTTPNDPGSSSQSGEYTYEKSIEDYVKFSTSVLNTKQQETRSSKTTTTTWTKSSRMEPEVEEEERVEVVVKRQEATKVDQQPPEASDRNKTTTTDNVVADMVMVKRRSVFQGSTTTTQDVVAIDKASITAANRRSGEFSSTFKNRLSTFESTEAAAATAKSDTVASRVTPDRDPHFKNKLATFHKVGETTASTSHVLPPSTTDADENNKPDFKAKLAAFRQVEEKASAKLTPAPPPPPPAATKFNKPMIPANKPVIPVAVKPPPSILRTTTIPATAAAVPQKAVESIQNPEPIYANSSVAMAGSSSSGHQRVVVTVDAQSSSYSGPPVGVGDAESYSDCTEDEGIRSLSPHGTPSPTSPTPNGMEPPEPLPPPLPSHPPIGYSPYSFQNQQREPEPVAGIADSPSSPQMAWPPGNVEAVVWDDWVVDLGSAVQNAAPPSEKPPPPPMSNPPTETHDQIVVHQSTSTTTPTSTCSSSTSTTTFTTSINQQIRRNEKTSGTEQAGLRQELRKRRSDFLGFDVNAMEDDAKELADAIPPPPDLKTLLRNSATDYRASEFGLAEWQPPSPPHEEELARKEREIIETLEKEENERTIRSAVHNRSQDEQHGIEYEMTAEIDQLAREWQTGSSIRRPSTKFQPQQEQQYLRPEVEVKQQLHVEVNNRHLQPPQQQQQQSISPSLSSSSSAGAVKQVSPQPLQQQQQQQQQTQLSPPKPSRLSAAPKPKLHDGEAWMAKRKVASEGGAAPAASGTSSGGNAAGRKDVSRHWLIQEAEQRRIDAMQERQRNYSPLSSSSSLQLTPPVRPSMAHASPPAATPPSSINNNLMGGGGGVTTVDENHWMSRSSSSTSMDKMSELRLLAPKGGMDHSFRSTSSLGSSPTPRPLYANQEEILEYADFTGAPHNAPPVWQVRSLVSSGSMDQLQSIHHHHHHHLGSIQSPPSRPAKSQSQTLPSSSSSCLSMQQFSGNAAQTQPSRRSTHPPGETEKETIAPLPHSVITTLTQRMTQRSNNNNNNNNANYGDYMNVQEATVAQQQQQQSTGGGSTTRAGPQVPAQRPANYRHPSVVGPSHSAPIQSSSTNVHQSQHQNNNDRMLSVSGKKKCSLCQEELGRGAAMIIESLRLFYHINCFRCCVCGIALGNGTAGTDVRVRNNNLHCHDCYSNDDGLKFSKV</sequence>
<feature type="compositionally biased region" description="Low complexity" evidence="5">
    <location>
        <begin position="235"/>
        <end position="250"/>
    </location>
</feature>
<keyword evidence="8" id="KW-1185">Reference proteome</keyword>
<organism evidence="7 8">
    <name type="scientific">Daphnia galeata</name>
    <dbReference type="NCBI Taxonomy" id="27404"/>
    <lineage>
        <taxon>Eukaryota</taxon>
        <taxon>Metazoa</taxon>
        <taxon>Ecdysozoa</taxon>
        <taxon>Arthropoda</taxon>
        <taxon>Crustacea</taxon>
        <taxon>Branchiopoda</taxon>
        <taxon>Diplostraca</taxon>
        <taxon>Cladocera</taxon>
        <taxon>Anomopoda</taxon>
        <taxon>Daphniidae</taxon>
        <taxon>Daphnia</taxon>
    </lineage>
</organism>
<dbReference type="EMBL" id="CAKKLH010000042">
    <property type="protein sequence ID" value="CAH0100632.1"/>
    <property type="molecule type" value="Genomic_DNA"/>
</dbReference>
<protein>
    <recommendedName>
        <fullName evidence="6">LIM zinc-binding domain-containing protein</fullName>
    </recommendedName>
</protein>
<feature type="compositionally biased region" description="Basic and acidic residues" evidence="5">
    <location>
        <begin position="334"/>
        <end position="345"/>
    </location>
</feature>
<evidence type="ECO:0000256" key="5">
    <source>
        <dbReference type="SAM" id="MobiDB-lite"/>
    </source>
</evidence>
<feature type="compositionally biased region" description="Polar residues" evidence="5">
    <location>
        <begin position="891"/>
        <end position="910"/>
    </location>
</feature>
<feature type="compositionally biased region" description="Low complexity" evidence="5">
    <location>
        <begin position="731"/>
        <end position="753"/>
    </location>
</feature>
<feature type="compositionally biased region" description="Polar residues" evidence="5">
    <location>
        <begin position="72"/>
        <end position="87"/>
    </location>
</feature>
<dbReference type="Proteomes" id="UP000789390">
    <property type="component" value="Unassembled WGS sequence"/>
</dbReference>
<gene>
    <name evidence="7" type="ORF">DGAL_LOCUS2917</name>
</gene>
<feature type="compositionally biased region" description="Pro residues" evidence="5">
    <location>
        <begin position="707"/>
        <end position="717"/>
    </location>
</feature>
<name>A0A8J2RI53_9CRUS</name>
<feature type="region of interest" description="Disordered" evidence="5">
    <location>
        <begin position="302"/>
        <end position="359"/>
    </location>
</feature>
<feature type="compositionally biased region" description="Polar residues" evidence="5">
    <location>
        <begin position="223"/>
        <end position="234"/>
    </location>
</feature>
<evidence type="ECO:0000256" key="4">
    <source>
        <dbReference type="PROSITE-ProRule" id="PRU00125"/>
    </source>
</evidence>
<feature type="region of interest" description="Disordered" evidence="5">
    <location>
        <begin position="1293"/>
        <end position="1354"/>
    </location>
</feature>
<keyword evidence="2 4" id="KW-0862">Zinc</keyword>
<feature type="compositionally biased region" description="Low complexity" evidence="5">
    <location>
        <begin position="48"/>
        <end position="63"/>
    </location>
</feature>
<dbReference type="InterPro" id="IPR031865">
    <property type="entry name" value="DUF4757"/>
</dbReference>
<dbReference type="Pfam" id="PF15949">
    <property type="entry name" value="DUF4757"/>
    <property type="match status" value="1"/>
</dbReference>
<dbReference type="GO" id="GO:0030155">
    <property type="term" value="P:regulation of cell adhesion"/>
    <property type="evidence" value="ECO:0007669"/>
    <property type="project" value="InterPro"/>
</dbReference>
<feature type="compositionally biased region" description="Low complexity" evidence="5">
    <location>
        <begin position="1210"/>
        <end position="1229"/>
    </location>
</feature>
<feature type="region of interest" description="Disordered" evidence="5">
    <location>
        <begin position="587"/>
        <end position="681"/>
    </location>
</feature>
<dbReference type="PANTHER" id="PTHR46767:SF1">
    <property type="entry name" value="LIM DOMAIN ONLY PROTEIN 7"/>
    <property type="match status" value="1"/>
</dbReference>
<reference evidence="7" key="1">
    <citation type="submission" date="2021-11" db="EMBL/GenBank/DDBJ databases">
        <authorList>
            <person name="Schell T."/>
        </authorList>
    </citation>
    <scope>NUCLEOTIDE SEQUENCE</scope>
    <source>
        <strain evidence="7">M5</strain>
    </source>
</reference>
<dbReference type="GO" id="GO:0046872">
    <property type="term" value="F:metal ion binding"/>
    <property type="evidence" value="ECO:0007669"/>
    <property type="project" value="UniProtKB-KW"/>
</dbReference>
<feature type="domain" description="LIM zinc-binding" evidence="6">
    <location>
        <begin position="1363"/>
        <end position="1429"/>
    </location>
</feature>
<proteinExistence type="predicted"/>
<feature type="compositionally biased region" description="Low complexity" evidence="5">
    <location>
        <begin position="1005"/>
        <end position="1016"/>
    </location>
</feature>
<accession>A0A8J2RI53</accession>
<evidence type="ECO:0000313" key="7">
    <source>
        <dbReference type="EMBL" id="CAH0100632.1"/>
    </source>
</evidence>
<feature type="compositionally biased region" description="Low complexity" evidence="5">
    <location>
        <begin position="932"/>
        <end position="976"/>
    </location>
</feature>
<feature type="region of interest" description="Disordered" evidence="5">
    <location>
        <begin position="458"/>
        <end position="477"/>
    </location>
</feature>
<dbReference type="PROSITE" id="PS50023">
    <property type="entry name" value="LIM_DOMAIN_2"/>
    <property type="match status" value="1"/>
</dbReference>
<evidence type="ECO:0000313" key="8">
    <source>
        <dbReference type="Proteomes" id="UP000789390"/>
    </source>
</evidence>
<feature type="compositionally biased region" description="Low complexity" evidence="5">
    <location>
        <begin position="588"/>
        <end position="599"/>
    </location>
</feature>
<feature type="compositionally biased region" description="Low complexity" evidence="5">
    <location>
        <begin position="12"/>
        <end position="31"/>
    </location>
</feature>
<feature type="compositionally biased region" description="Basic and acidic residues" evidence="5">
    <location>
        <begin position="867"/>
        <end position="876"/>
    </location>
</feature>
<feature type="region of interest" description="Disordered" evidence="5">
    <location>
        <begin position="1047"/>
        <end position="1101"/>
    </location>
</feature>
<feature type="region of interest" description="Disordered" evidence="5">
    <location>
        <begin position="697"/>
        <end position="776"/>
    </location>
</feature>
<feature type="compositionally biased region" description="Polar residues" evidence="5">
    <location>
        <begin position="1335"/>
        <end position="1354"/>
    </location>
</feature>
<feature type="compositionally biased region" description="Low complexity" evidence="5">
    <location>
        <begin position="1053"/>
        <end position="1084"/>
    </location>
</feature>
<dbReference type="PROSITE" id="PS00478">
    <property type="entry name" value="LIM_DOMAIN_1"/>
    <property type="match status" value="1"/>
</dbReference>
<dbReference type="InterPro" id="IPR029978">
    <property type="entry name" value="LMO-7"/>
</dbReference>
<feature type="compositionally biased region" description="Pro residues" evidence="5">
    <location>
        <begin position="624"/>
        <end position="646"/>
    </location>
</feature>
<dbReference type="GO" id="GO:0023051">
    <property type="term" value="P:regulation of signaling"/>
    <property type="evidence" value="ECO:0007669"/>
    <property type="project" value="InterPro"/>
</dbReference>
<dbReference type="Pfam" id="PF00412">
    <property type="entry name" value="LIM"/>
    <property type="match status" value="1"/>
</dbReference>
<feature type="region of interest" description="Disordered" evidence="5">
    <location>
        <begin position="931"/>
        <end position="1026"/>
    </location>
</feature>
<feature type="region of interest" description="Disordered" evidence="5">
    <location>
        <begin position="1126"/>
        <end position="1147"/>
    </location>
</feature>
<keyword evidence="1 4" id="KW-0479">Metal-binding</keyword>